<dbReference type="Gene3D" id="3.50.50.60">
    <property type="entry name" value="FAD/NAD(P)-binding domain"/>
    <property type="match status" value="2"/>
</dbReference>
<dbReference type="Pfam" id="PF01593">
    <property type="entry name" value="Amino_oxidase"/>
    <property type="match status" value="1"/>
</dbReference>
<dbReference type="Proteomes" id="UP000235916">
    <property type="component" value="Unassembled WGS sequence"/>
</dbReference>
<dbReference type="InterPro" id="IPR036188">
    <property type="entry name" value="FAD/NAD-bd_sf"/>
</dbReference>
<dbReference type="SUPFAM" id="SSF51905">
    <property type="entry name" value="FAD/NAD(P)-binding domain"/>
    <property type="match status" value="1"/>
</dbReference>
<dbReference type="GO" id="GO:0016491">
    <property type="term" value="F:oxidoreductase activity"/>
    <property type="evidence" value="ECO:0007669"/>
    <property type="project" value="InterPro"/>
</dbReference>
<evidence type="ECO:0000313" key="3">
    <source>
        <dbReference type="Proteomes" id="UP000235916"/>
    </source>
</evidence>
<gene>
    <name evidence="2" type="ORF">C1O66_19755</name>
</gene>
<evidence type="ECO:0000313" key="2">
    <source>
        <dbReference type="EMBL" id="PND36618.1"/>
    </source>
</evidence>
<name>A0A2N8KT27_9BURK</name>
<dbReference type="PANTHER" id="PTHR42923:SF47">
    <property type="entry name" value="BLR3003 PROTEIN"/>
    <property type="match status" value="1"/>
</dbReference>
<dbReference type="InterPro" id="IPR017830">
    <property type="entry name" value="SQase_HpnE"/>
</dbReference>
<proteinExistence type="predicted"/>
<feature type="domain" description="Amine oxidase" evidence="1">
    <location>
        <begin position="11"/>
        <end position="302"/>
    </location>
</feature>
<dbReference type="PANTHER" id="PTHR42923">
    <property type="entry name" value="PROTOPORPHYRINOGEN OXIDASE"/>
    <property type="match status" value="1"/>
</dbReference>
<reference evidence="2 3" key="1">
    <citation type="submission" date="2018-01" db="EMBL/GenBank/DDBJ databases">
        <title>Draft genome sequence of Paucibacter aquatile CR182 isolated from freshwater of the Nakdong River.</title>
        <authorList>
            <person name="Choi A."/>
            <person name="Chung E.J."/>
        </authorList>
    </citation>
    <scope>NUCLEOTIDE SEQUENCE [LARGE SCALE GENOMIC DNA]</scope>
    <source>
        <strain evidence="2 3">CR182</strain>
    </source>
</reference>
<dbReference type="Gene3D" id="3.90.660.10">
    <property type="match status" value="1"/>
</dbReference>
<dbReference type="InterPro" id="IPR050464">
    <property type="entry name" value="Zeta_carotene_desat/Oxidored"/>
</dbReference>
<dbReference type="AlphaFoldDB" id="A0A2N8KT27"/>
<comment type="caution">
    <text evidence="2">The sequence shown here is derived from an EMBL/GenBank/DDBJ whole genome shotgun (WGS) entry which is preliminary data.</text>
</comment>
<dbReference type="OrthoDB" id="7849608at2"/>
<accession>A0A2N8KT27</accession>
<protein>
    <submittedName>
        <fullName evidence="2">Phytoene dehydrogenase</fullName>
    </submittedName>
</protein>
<evidence type="ECO:0000259" key="1">
    <source>
        <dbReference type="Pfam" id="PF01593"/>
    </source>
</evidence>
<dbReference type="InterPro" id="IPR002937">
    <property type="entry name" value="Amino_oxidase"/>
</dbReference>
<dbReference type="NCBIfam" id="TIGR03467">
    <property type="entry name" value="HpnE"/>
    <property type="match status" value="1"/>
</dbReference>
<dbReference type="EMBL" id="POSP01000004">
    <property type="protein sequence ID" value="PND36618.1"/>
    <property type="molecule type" value="Genomic_DNA"/>
</dbReference>
<keyword evidence="3" id="KW-1185">Reference proteome</keyword>
<organism evidence="2 3">
    <name type="scientific">Kinneretia aquatilis</name>
    <dbReference type="NCBI Taxonomy" id="2070761"/>
    <lineage>
        <taxon>Bacteria</taxon>
        <taxon>Pseudomonadati</taxon>
        <taxon>Pseudomonadota</taxon>
        <taxon>Betaproteobacteria</taxon>
        <taxon>Burkholderiales</taxon>
        <taxon>Sphaerotilaceae</taxon>
        <taxon>Roseateles</taxon>
    </lineage>
</organism>
<sequence>MRVAVIGGGWAGLAAAVRACEAGHQIELFDMAGQPGGRARSLPPDEAGLRLDNGQHILIGAYRRSLALMRHLGLAPEAALLRLPLRLRYPGHEGLRLPPGAALPAFVRGVLACRRWPWSARLGLLLGATGWLLRGFRCAPELSVAELCQGLPQPIKDELIDPLCVAALNTPAAQASASVFLRVLHDALFSGPGSSDLLLPRRPLSELLAEPAQAWLLGQGAVLRLSQRVQSLTRSAEGGWQVDGQAFDRVILACSAAEAARLSFPLAPAWSAQAGALHYQPIITVYLQHPGPAWPAPMLALQEGPQAPAQFAFDLGQLSAEAAGRSAWVISGAAPWVERGLDAAAEAVRLQAQQELGWTEAPTLIRVLAEKRATFACTPGLQRPPAAIAPGLWAAGDYVEGPYPATLEGAVMAGEFAAANL</sequence>